<gene>
    <name evidence="2" type="ORF">SPHA_71893</name>
</gene>
<feature type="transmembrane region" description="Helical" evidence="1">
    <location>
        <begin position="297"/>
        <end position="316"/>
    </location>
</feature>
<feature type="transmembrane region" description="Helical" evidence="1">
    <location>
        <begin position="42"/>
        <end position="65"/>
    </location>
</feature>
<accession>A0A812EE23</accession>
<feature type="transmembrane region" description="Helical" evidence="1">
    <location>
        <begin position="77"/>
        <end position="99"/>
    </location>
</feature>
<dbReference type="EMBL" id="CAHIKZ030005270">
    <property type="protein sequence ID" value="CAE1321820.1"/>
    <property type="molecule type" value="Genomic_DNA"/>
</dbReference>
<feature type="transmembrane region" description="Helical" evidence="1">
    <location>
        <begin position="12"/>
        <end position="30"/>
    </location>
</feature>
<evidence type="ECO:0000313" key="3">
    <source>
        <dbReference type="Proteomes" id="UP000597762"/>
    </source>
</evidence>
<keyword evidence="1" id="KW-1133">Transmembrane helix</keyword>
<feature type="transmembrane region" description="Helical" evidence="1">
    <location>
        <begin position="269"/>
        <end position="291"/>
    </location>
</feature>
<dbReference type="Proteomes" id="UP000597762">
    <property type="component" value="Unassembled WGS sequence"/>
</dbReference>
<keyword evidence="1" id="KW-0472">Membrane</keyword>
<keyword evidence="3" id="KW-1185">Reference proteome</keyword>
<name>A0A812EE23_ACAPH</name>
<feature type="transmembrane region" description="Helical" evidence="1">
    <location>
        <begin position="208"/>
        <end position="237"/>
    </location>
</feature>
<feature type="transmembrane region" description="Helical" evidence="1">
    <location>
        <begin position="347"/>
        <end position="365"/>
    </location>
</feature>
<protein>
    <submittedName>
        <fullName evidence="2">Uncharacterized protein</fullName>
    </submittedName>
</protein>
<feature type="transmembrane region" description="Helical" evidence="1">
    <location>
        <begin position="119"/>
        <end position="145"/>
    </location>
</feature>
<evidence type="ECO:0000256" key="1">
    <source>
        <dbReference type="SAM" id="Phobius"/>
    </source>
</evidence>
<dbReference type="AlphaFoldDB" id="A0A812EE23"/>
<feature type="transmembrane region" description="Helical" evidence="1">
    <location>
        <begin position="152"/>
        <end position="171"/>
    </location>
</feature>
<proteinExistence type="predicted"/>
<comment type="caution">
    <text evidence="2">The sequence shown here is derived from an EMBL/GenBank/DDBJ whole genome shotgun (WGS) entry which is preliminary data.</text>
</comment>
<evidence type="ECO:0000313" key="2">
    <source>
        <dbReference type="EMBL" id="CAE1321820.1"/>
    </source>
</evidence>
<reference evidence="2" key="1">
    <citation type="submission" date="2021-01" db="EMBL/GenBank/DDBJ databases">
        <authorList>
            <person name="Li R."/>
            <person name="Bekaert M."/>
        </authorList>
    </citation>
    <scope>NUCLEOTIDE SEQUENCE</scope>
    <source>
        <strain evidence="2">Farmed</strain>
    </source>
</reference>
<keyword evidence="1" id="KW-0812">Transmembrane</keyword>
<organism evidence="2 3">
    <name type="scientific">Acanthosepion pharaonis</name>
    <name type="common">Pharaoh cuttlefish</name>
    <name type="synonym">Sepia pharaonis</name>
    <dbReference type="NCBI Taxonomy" id="158019"/>
    <lineage>
        <taxon>Eukaryota</taxon>
        <taxon>Metazoa</taxon>
        <taxon>Spiralia</taxon>
        <taxon>Lophotrochozoa</taxon>
        <taxon>Mollusca</taxon>
        <taxon>Cephalopoda</taxon>
        <taxon>Coleoidea</taxon>
        <taxon>Decapodiformes</taxon>
        <taxon>Sepiida</taxon>
        <taxon>Sepiina</taxon>
        <taxon>Sepiidae</taxon>
        <taxon>Acanthosepion</taxon>
    </lineage>
</organism>
<sequence length="374" mass="44214">MGDGLLAKLESFSFLILIFLARFVKTFFFLSSHSFAASSFSILKAFFPIQVPSIPFVFDFFSLLIYRHLLFNIFEDYYLFINSSPSTVFILFPFFFFYFWNFFLLQLNFFYLPPSSSSIFIPFLLFLLLSFLFYIRFFTFSFAIFLLHQSILLLRSIFLFSSSSLISFLFLSFPPPFYHFHPLLSLLPFSFFFFCYSISSSSSSSLLLFLHLNVSFLWSVYIFLFLLCLQLFLFFFLSFPSFPFIYFLLLSLFNLLHLFHFLSPLSILLSYLPPCSSPIIFSYLQFCYFFLSCRLLLSFPFVSYCSPHFILLPLFFRHPLSSDSFSAVAPFFSYLCFSLSSSPSSSFLFHFFLSSSFFFHSFFLCSQVRPDTRW</sequence>